<organism evidence="2 3">
    <name type="scientific">Mycena pura</name>
    <dbReference type="NCBI Taxonomy" id="153505"/>
    <lineage>
        <taxon>Eukaryota</taxon>
        <taxon>Fungi</taxon>
        <taxon>Dikarya</taxon>
        <taxon>Basidiomycota</taxon>
        <taxon>Agaricomycotina</taxon>
        <taxon>Agaricomycetes</taxon>
        <taxon>Agaricomycetidae</taxon>
        <taxon>Agaricales</taxon>
        <taxon>Marasmiineae</taxon>
        <taxon>Mycenaceae</taxon>
        <taxon>Mycena</taxon>
    </lineage>
</organism>
<proteinExistence type="predicted"/>
<feature type="region of interest" description="Disordered" evidence="1">
    <location>
        <begin position="707"/>
        <end position="1389"/>
    </location>
</feature>
<gene>
    <name evidence="2" type="ORF">GGX14DRAFT_655311</name>
</gene>
<protein>
    <submittedName>
        <fullName evidence="2">Uncharacterized protein</fullName>
    </submittedName>
</protein>
<feature type="compositionally biased region" description="Basic and acidic residues" evidence="1">
    <location>
        <begin position="1310"/>
        <end position="1319"/>
    </location>
</feature>
<feature type="compositionally biased region" description="Basic and acidic residues" evidence="1">
    <location>
        <begin position="197"/>
        <end position="226"/>
    </location>
</feature>
<feature type="compositionally biased region" description="Polar residues" evidence="1">
    <location>
        <begin position="550"/>
        <end position="565"/>
    </location>
</feature>
<reference evidence="2" key="1">
    <citation type="submission" date="2023-03" db="EMBL/GenBank/DDBJ databases">
        <title>Massive genome expansion in bonnet fungi (Mycena s.s.) driven by repeated elements and novel gene families across ecological guilds.</title>
        <authorList>
            <consortium name="Lawrence Berkeley National Laboratory"/>
            <person name="Harder C.B."/>
            <person name="Miyauchi S."/>
            <person name="Viragh M."/>
            <person name="Kuo A."/>
            <person name="Thoen E."/>
            <person name="Andreopoulos B."/>
            <person name="Lu D."/>
            <person name="Skrede I."/>
            <person name="Drula E."/>
            <person name="Henrissat B."/>
            <person name="Morin E."/>
            <person name="Kohler A."/>
            <person name="Barry K."/>
            <person name="LaButti K."/>
            <person name="Morin E."/>
            <person name="Salamov A."/>
            <person name="Lipzen A."/>
            <person name="Mereny Z."/>
            <person name="Hegedus B."/>
            <person name="Baldrian P."/>
            <person name="Stursova M."/>
            <person name="Weitz H."/>
            <person name="Taylor A."/>
            <person name="Grigoriev I.V."/>
            <person name="Nagy L.G."/>
            <person name="Martin F."/>
            <person name="Kauserud H."/>
        </authorList>
    </citation>
    <scope>NUCLEOTIDE SEQUENCE</scope>
    <source>
        <strain evidence="2">9144</strain>
    </source>
</reference>
<feature type="compositionally biased region" description="Basic and acidic residues" evidence="1">
    <location>
        <begin position="417"/>
        <end position="460"/>
    </location>
</feature>
<sequence>MADETEVLDWDEDDAHGFVAEHDEDAVSLGASDEEFDPTPPTLDVAQPPSKTDTAGTPARRHSPSPRHGHSSSRSRGDRDRDRDRERERHRNSRDDRERERDRDTPREREREREKDRDRDRERKPPKTTLAQPITHALPPKPVTAAPVFNQPSSIEATLMAPSNPKDAKDGKPKSVGTPNGSGNSGAYLTNIQTSSTHRDSFKSTAPERDRERERDSRLNERELRQPHHPNNPNASPSSPNASYFHNTQPYKSSWERPGATHAEDRERRNEDDRSHPRGGERGRPYATRGHYRDHRDVDGSPQIQTSKSNSSGGRLDSPHSNPNEDDGLSYRDRHYRPEGAADSATTTLIAPSPGIGNNPDHSTRSLVSRPPLSPPRGGRDRGRESDSGRPPPPNHPNSMLSTPASSSPFPGSHGDFGSKRPLDRVERDRDGKYRDSRDSQAIREQGGRADLDRERERRHVQGPPSDGRAFDNGDQRDRRAYQVTRPDERERRDGRERERDRDRDRRDTEGWLQDRERNLPPHQYETRKQEYVYEPRKPEDPPYSRDAQTRNNGHGNPNVAQNQIHAREREPILRESLAREPPMHRDSSRHHERDSQPFRSANSMSMLSVPPRHVSHRSRSTSPPGIPQQRKREKTRFAPSAEGAGDTSSLETRSPSTLGQPLPVTGAVSSGPVPTQTTASLQIAVAFGLVDRNEDAYVPDEFLEEREVTKLAPEKGLSKELLERTQDVEDRERPKRPPLPSQDKIFQDLETGRYQSSSAGPTSAIYKPLLPPSMPPFPPSMPPMSARLSGDPPHGPRDAISPTAQRLPSGPRQSRVLGQDGRSNYPPSLTMQIDTDMIPPRDTLPASQSPSAVQAPPPSHGPPAGPAAPIRAGSGMYADREALATPVSASGDGGSLPRGPRAMTVPTPTGPYGYGVGPPGVYEGGHTRGRGRDRSPPPHLGGDRIPRGGSSDGYRGRGRGYLPSGTNIVPIGTRQQPPVDSEGRYFSSAGPSMGGFAGDQGFSDNGYRGRVRGRGRGRGRGQDFGPTGYNRESYNGPDTVPGRYGTPPLERNTSPYSRTNDHYEESSRYEPQAVSHRRSNYPDNGGYPPPASLSRQSSQATFSNWEYNDARHDRAEIFSRRSDDGPTSMKTVKPERDRYPPENDEPSRPRVSLEDRLAPAPGERYNVSPQESRPTHPLPMNPALRRVTHRNFSPEPRPPQGHVHHEPFHGQQSRDGDRRGPMRQEHEVVPQNENPLVERVGGYDDGPLTRQPRIVRIRRPVPSSSLDNNSALPLDAPSVSAHRTAEDAPFEHAPRPPGPVRNATLLERLSAKERRGDGEGNMGDFEEAPSLRDRVQVPSKRDWEDIGDREASPEFYGRDGYHDGDDDAASKRRRKNGKPKRGRRGGPP</sequence>
<dbReference type="EMBL" id="JARJCW010000058">
    <property type="protein sequence ID" value="KAJ7201561.1"/>
    <property type="molecule type" value="Genomic_DNA"/>
</dbReference>
<evidence type="ECO:0000313" key="2">
    <source>
        <dbReference type="EMBL" id="KAJ7201561.1"/>
    </source>
</evidence>
<feature type="compositionally biased region" description="Basic residues" evidence="1">
    <location>
        <begin position="1372"/>
        <end position="1389"/>
    </location>
</feature>
<evidence type="ECO:0000313" key="3">
    <source>
        <dbReference type="Proteomes" id="UP001219525"/>
    </source>
</evidence>
<keyword evidence="3" id="KW-1185">Reference proteome</keyword>
<feature type="compositionally biased region" description="Basic and acidic residues" evidence="1">
    <location>
        <begin position="1204"/>
        <end position="1229"/>
    </location>
</feature>
<feature type="compositionally biased region" description="Polar residues" evidence="1">
    <location>
        <begin position="1094"/>
        <end position="1107"/>
    </location>
</feature>
<feature type="compositionally biased region" description="Basic and acidic residues" evidence="1">
    <location>
        <begin position="378"/>
        <end position="388"/>
    </location>
</feature>
<evidence type="ECO:0000256" key="1">
    <source>
        <dbReference type="SAM" id="MobiDB-lite"/>
    </source>
</evidence>
<feature type="compositionally biased region" description="Pro residues" evidence="1">
    <location>
        <begin position="770"/>
        <end position="783"/>
    </location>
</feature>
<feature type="compositionally biased region" description="Polar residues" evidence="1">
    <location>
        <begin position="598"/>
        <end position="607"/>
    </location>
</feature>
<feature type="compositionally biased region" description="Acidic residues" evidence="1">
    <location>
        <begin position="22"/>
        <end position="37"/>
    </location>
</feature>
<feature type="compositionally biased region" description="Acidic residues" evidence="1">
    <location>
        <begin position="1"/>
        <end position="14"/>
    </location>
</feature>
<feature type="compositionally biased region" description="Basic and acidic residues" evidence="1">
    <location>
        <begin position="469"/>
        <end position="544"/>
    </location>
</feature>
<feature type="compositionally biased region" description="Basic residues" evidence="1">
    <location>
        <begin position="59"/>
        <end position="73"/>
    </location>
</feature>
<feature type="compositionally biased region" description="Polar residues" evidence="1">
    <location>
        <begin position="647"/>
        <end position="660"/>
    </location>
</feature>
<feature type="compositionally biased region" description="Low complexity" evidence="1">
    <location>
        <begin position="846"/>
        <end position="855"/>
    </location>
</feature>
<feature type="region of interest" description="Disordered" evidence="1">
    <location>
        <begin position="1"/>
        <end position="676"/>
    </location>
</feature>
<feature type="compositionally biased region" description="Basic and acidic residues" evidence="1">
    <location>
        <begin position="566"/>
        <end position="597"/>
    </location>
</feature>
<feature type="compositionally biased region" description="Low complexity" evidence="1">
    <location>
        <begin position="231"/>
        <end position="243"/>
    </location>
</feature>
<accession>A0AAD6V785</accession>
<feature type="compositionally biased region" description="Basic and acidic residues" evidence="1">
    <location>
        <begin position="1109"/>
        <end position="1125"/>
    </location>
</feature>
<feature type="compositionally biased region" description="Basic residues" evidence="1">
    <location>
        <begin position="1010"/>
        <end position="1020"/>
    </location>
</feature>
<feature type="compositionally biased region" description="Polar residues" evidence="1">
    <location>
        <begin position="302"/>
        <end position="313"/>
    </location>
</feature>
<feature type="compositionally biased region" description="Basic and acidic residues" evidence="1">
    <location>
        <begin position="931"/>
        <end position="947"/>
    </location>
</feature>
<feature type="compositionally biased region" description="Polar residues" evidence="1">
    <location>
        <begin position="822"/>
        <end position="834"/>
    </location>
</feature>
<feature type="compositionally biased region" description="Basic and acidic residues" evidence="1">
    <location>
        <begin position="1284"/>
        <end position="1295"/>
    </location>
</feature>
<feature type="compositionally biased region" description="Basic and acidic residues" evidence="1">
    <location>
        <begin position="75"/>
        <end position="125"/>
    </location>
</feature>
<feature type="compositionally biased region" description="Basic and acidic residues" evidence="1">
    <location>
        <begin position="1133"/>
        <end position="1158"/>
    </location>
</feature>
<feature type="compositionally biased region" description="Basic and acidic residues" evidence="1">
    <location>
        <begin position="707"/>
        <end position="736"/>
    </location>
</feature>
<feature type="compositionally biased region" description="Polar residues" evidence="1">
    <location>
        <begin position="397"/>
        <end position="410"/>
    </location>
</feature>
<feature type="compositionally biased region" description="Basic and acidic residues" evidence="1">
    <location>
        <begin position="262"/>
        <end position="284"/>
    </location>
</feature>
<comment type="caution">
    <text evidence="2">The sequence shown here is derived from an EMBL/GenBank/DDBJ whole genome shotgun (WGS) entry which is preliminary data.</text>
</comment>
<name>A0AAD6V785_9AGAR</name>
<feature type="compositionally biased region" description="Pro residues" evidence="1">
    <location>
        <begin position="856"/>
        <end position="867"/>
    </location>
</feature>
<feature type="compositionally biased region" description="Basic and acidic residues" evidence="1">
    <location>
        <begin position="1060"/>
        <end position="1069"/>
    </location>
</feature>
<dbReference type="Proteomes" id="UP001219525">
    <property type="component" value="Unassembled WGS sequence"/>
</dbReference>
<feature type="compositionally biased region" description="Polar residues" evidence="1">
    <location>
        <begin position="177"/>
        <end position="196"/>
    </location>
</feature>
<feature type="compositionally biased region" description="Basic and acidic residues" evidence="1">
    <location>
        <begin position="329"/>
        <end position="340"/>
    </location>
</feature>
<feature type="compositionally biased region" description="Basic and acidic residues" evidence="1">
    <location>
        <begin position="1330"/>
        <end position="1364"/>
    </location>
</feature>